<feature type="region of interest" description="Disordered" evidence="1">
    <location>
        <begin position="1"/>
        <end position="152"/>
    </location>
</feature>
<feature type="compositionally biased region" description="Polar residues" evidence="1">
    <location>
        <begin position="59"/>
        <end position="77"/>
    </location>
</feature>
<evidence type="ECO:0000256" key="1">
    <source>
        <dbReference type="SAM" id="MobiDB-lite"/>
    </source>
</evidence>
<dbReference type="Proteomes" id="UP000092154">
    <property type="component" value="Unassembled WGS sequence"/>
</dbReference>
<gene>
    <name evidence="2" type="ORF">K503DRAFT_768335</name>
</gene>
<feature type="compositionally biased region" description="Basic and acidic residues" evidence="1">
    <location>
        <begin position="124"/>
        <end position="152"/>
    </location>
</feature>
<name>A0A1B7N7A1_9AGAM</name>
<proteinExistence type="predicted"/>
<evidence type="ECO:0000313" key="3">
    <source>
        <dbReference type="Proteomes" id="UP000092154"/>
    </source>
</evidence>
<dbReference type="InParanoid" id="A0A1B7N7A1"/>
<protein>
    <submittedName>
        <fullName evidence="2">Uncharacterized protein</fullName>
    </submittedName>
</protein>
<feature type="compositionally biased region" description="Polar residues" evidence="1">
    <location>
        <begin position="1"/>
        <end position="23"/>
    </location>
</feature>
<organism evidence="2 3">
    <name type="scientific">Rhizopogon vinicolor AM-OR11-026</name>
    <dbReference type="NCBI Taxonomy" id="1314800"/>
    <lineage>
        <taxon>Eukaryota</taxon>
        <taxon>Fungi</taxon>
        <taxon>Dikarya</taxon>
        <taxon>Basidiomycota</taxon>
        <taxon>Agaricomycotina</taxon>
        <taxon>Agaricomycetes</taxon>
        <taxon>Agaricomycetidae</taxon>
        <taxon>Boletales</taxon>
        <taxon>Suillineae</taxon>
        <taxon>Rhizopogonaceae</taxon>
        <taxon>Rhizopogon</taxon>
    </lineage>
</organism>
<dbReference type="EMBL" id="KV448202">
    <property type="protein sequence ID" value="OAX40735.1"/>
    <property type="molecule type" value="Genomic_DNA"/>
</dbReference>
<dbReference type="AlphaFoldDB" id="A0A1B7N7A1"/>
<sequence>MSNLQTSQRHSLEGNNELHSTDYSDPAAQVNQGIFDDRPEGQKPPKAPVTLDTYVNEDASATSPVVTRASDTLTGATSADVYDGLGHPGQGMSSKELRHDSRPGRKRHGEGVEQFGQGMVGEAGRGDGSRKLDGASERRFVAPESDLRGEDR</sequence>
<keyword evidence="3" id="KW-1185">Reference proteome</keyword>
<evidence type="ECO:0000313" key="2">
    <source>
        <dbReference type="EMBL" id="OAX40735.1"/>
    </source>
</evidence>
<dbReference type="OrthoDB" id="3260716at2759"/>
<accession>A0A1B7N7A1</accession>
<reference evidence="2 3" key="1">
    <citation type="submission" date="2016-06" db="EMBL/GenBank/DDBJ databases">
        <title>Comparative genomics of the ectomycorrhizal sister species Rhizopogon vinicolor and Rhizopogon vesiculosus (Basidiomycota: Boletales) reveals a divergence of the mating type B locus.</title>
        <authorList>
            <consortium name="DOE Joint Genome Institute"/>
            <person name="Mujic A.B."/>
            <person name="Kuo A."/>
            <person name="Tritt A."/>
            <person name="Lipzen A."/>
            <person name="Chen C."/>
            <person name="Johnson J."/>
            <person name="Sharma A."/>
            <person name="Barry K."/>
            <person name="Grigoriev I.V."/>
            <person name="Spatafora J.W."/>
        </authorList>
    </citation>
    <scope>NUCLEOTIDE SEQUENCE [LARGE SCALE GENOMIC DNA]</scope>
    <source>
        <strain evidence="2 3">AM-OR11-026</strain>
    </source>
</reference>